<sequence length="167" mass="18222">MRAILAMLRIVPSWCYWILLLAALCLGCELHGAGRIQKKWDLQVQQQKDVNDAAIDLRREQNRAISAEQALASAKNQKAHDDEIAKVRADLRNSERLRLGAAWCDGATPGSAEAGSASISNGADTGGRLVREDLDRDLKALMDRVETALGAGRSAQKFIRDNGMAPQ</sequence>
<dbReference type="RefSeq" id="WP_402698814.1">
    <property type="nucleotide sequence ID" value="NZ_JBIUZV010000002.1"/>
</dbReference>
<keyword evidence="2" id="KW-1185">Reference proteome</keyword>
<dbReference type="EMBL" id="JBIUZV010000002">
    <property type="protein sequence ID" value="MFJ3045315.1"/>
    <property type="molecule type" value="Genomic_DNA"/>
</dbReference>
<gene>
    <name evidence="1" type="ORF">ACIPEN_05760</name>
</gene>
<evidence type="ECO:0000313" key="1">
    <source>
        <dbReference type="EMBL" id="MFJ3045315.1"/>
    </source>
</evidence>
<evidence type="ECO:0000313" key="2">
    <source>
        <dbReference type="Proteomes" id="UP001617427"/>
    </source>
</evidence>
<organism evidence="1 2">
    <name type="scientific">Herbaspirillum chlorophenolicum</name>
    <dbReference type="NCBI Taxonomy" id="211589"/>
    <lineage>
        <taxon>Bacteria</taxon>
        <taxon>Pseudomonadati</taxon>
        <taxon>Pseudomonadota</taxon>
        <taxon>Betaproteobacteria</taxon>
        <taxon>Burkholderiales</taxon>
        <taxon>Oxalobacteraceae</taxon>
        <taxon>Herbaspirillum</taxon>
    </lineage>
</organism>
<accession>A0ABW8EV31</accession>
<proteinExistence type="predicted"/>
<dbReference type="Proteomes" id="UP001617427">
    <property type="component" value="Unassembled WGS sequence"/>
</dbReference>
<evidence type="ECO:0008006" key="3">
    <source>
        <dbReference type="Google" id="ProtNLM"/>
    </source>
</evidence>
<protein>
    <recommendedName>
        <fullName evidence="3">Bacteriophage lysis protein</fullName>
    </recommendedName>
</protein>
<name>A0ABW8EV31_9BURK</name>
<comment type="caution">
    <text evidence="1">The sequence shown here is derived from an EMBL/GenBank/DDBJ whole genome shotgun (WGS) entry which is preliminary data.</text>
</comment>
<reference evidence="1 2" key="1">
    <citation type="submission" date="2024-10" db="EMBL/GenBank/DDBJ databases">
        <title>The Natural Products Discovery Center: Release of the First 8490 Sequenced Strains for Exploring Actinobacteria Biosynthetic Diversity.</title>
        <authorList>
            <person name="Kalkreuter E."/>
            <person name="Kautsar S.A."/>
            <person name="Yang D."/>
            <person name="Bader C.D."/>
            <person name="Teijaro C.N."/>
            <person name="Fluegel L."/>
            <person name="Davis C.M."/>
            <person name="Simpson J.R."/>
            <person name="Lauterbach L."/>
            <person name="Steele A.D."/>
            <person name="Gui C."/>
            <person name="Meng S."/>
            <person name="Li G."/>
            <person name="Viehrig K."/>
            <person name="Ye F."/>
            <person name="Su P."/>
            <person name="Kiefer A.F."/>
            <person name="Nichols A."/>
            <person name="Cepeda A.J."/>
            <person name="Yan W."/>
            <person name="Fan B."/>
            <person name="Jiang Y."/>
            <person name="Adhikari A."/>
            <person name="Zheng C.-J."/>
            <person name="Schuster L."/>
            <person name="Cowan T.M."/>
            <person name="Smanski M.J."/>
            <person name="Chevrette M.G."/>
            <person name="De Carvalho L.P.S."/>
            <person name="Shen B."/>
        </authorList>
    </citation>
    <scope>NUCLEOTIDE SEQUENCE [LARGE SCALE GENOMIC DNA]</scope>
    <source>
        <strain evidence="1 2">NPDC087045</strain>
    </source>
</reference>